<dbReference type="OrthoDB" id="108903at2"/>
<evidence type="ECO:0000259" key="2">
    <source>
        <dbReference type="Pfam" id="PF00326"/>
    </source>
</evidence>
<organism evidence="3 4">
    <name type="scientific">Lysinibacillus sphaericus</name>
    <name type="common">Bacillus sphaericus</name>
    <dbReference type="NCBI Taxonomy" id="1421"/>
    <lineage>
        <taxon>Bacteria</taxon>
        <taxon>Bacillati</taxon>
        <taxon>Bacillota</taxon>
        <taxon>Bacilli</taxon>
        <taxon>Bacillales</taxon>
        <taxon>Bacillaceae</taxon>
        <taxon>Lysinibacillus</taxon>
    </lineage>
</organism>
<dbReference type="EMBL" id="SADV01000046">
    <property type="protein sequence ID" value="TQR25555.1"/>
    <property type="molecule type" value="Genomic_DNA"/>
</dbReference>
<accession>A0A544U4D3</accession>
<dbReference type="GO" id="GO:0004252">
    <property type="term" value="F:serine-type endopeptidase activity"/>
    <property type="evidence" value="ECO:0007669"/>
    <property type="project" value="TreeGrafter"/>
</dbReference>
<keyword evidence="1" id="KW-0378">Hydrolase</keyword>
<dbReference type="Gene3D" id="3.40.50.1820">
    <property type="entry name" value="alpha/beta hydrolase"/>
    <property type="match status" value="1"/>
</dbReference>
<reference evidence="3 4" key="1">
    <citation type="submission" date="2018-03" db="EMBL/GenBank/DDBJ databases">
        <title>Aerobic endospore-forming bacteria genome sequencing and assembly.</title>
        <authorList>
            <person name="Cavalcante D.A."/>
            <person name="Driks A."/>
            <person name="Putonti C."/>
            <person name="De-Souza M.T."/>
        </authorList>
    </citation>
    <scope>NUCLEOTIDE SEQUENCE [LARGE SCALE GENOMIC DNA]</scope>
    <source>
        <strain evidence="3 4">SDF0037</strain>
    </source>
</reference>
<evidence type="ECO:0000313" key="4">
    <source>
        <dbReference type="Proteomes" id="UP000317944"/>
    </source>
</evidence>
<dbReference type="SUPFAM" id="SSF82171">
    <property type="entry name" value="DPP6 N-terminal domain-like"/>
    <property type="match status" value="1"/>
</dbReference>
<dbReference type="RefSeq" id="WP_142511110.1">
    <property type="nucleotide sequence ID" value="NZ_SADV01000046.1"/>
</dbReference>
<dbReference type="InterPro" id="IPR011042">
    <property type="entry name" value="6-blade_b-propeller_TolB-like"/>
</dbReference>
<dbReference type="InterPro" id="IPR029058">
    <property type="entry name" value="AB_hydrolase_fold"/>
</dbReference>
<evidence type="ECO:0000313" key="3">
    <source>
        <dbReference type="EMBL" id="TQR25555.1"/>
    </source>
</evidence>
<dbReference type="Gene3D" id="2.120.10.30">
    <property type="entry name" value="TolB, C-terminal domain"/>
    <property type="match status" value="1"/>
</dbReference>
<protein>
    <submittedName>
        <fullName evidence="3">S9 family peptidase</fullName>
    </submittedName>
</protein>
<gene>
    <name evidence="3" type="ORF">C7Y47_24425</name>
</gene>
<dbReference type="PANTHER" id="PTHR42776">
    <property type="entry name" value="SERINE PEPTIDASE S9 FAMILY MEMBER"/>
    <property type="match status" value="1"/>
</dbReference>
<dbReference type="AlphaFoldDB" id="A0A544U4D3"/>
<dbReference type="GO" id="GO:0006508">
    <property type="term" value="P:proteolysis"/>
    <property type="evidence" value="ECO:0007669"/>
    <property type="project" value="InterPro"/>
</dbReference>
<feature type="domain" description="Peptidase S9 prolyl oligopeptidase catalytic" evidence="2">
    <location>
        <begin position="388"/>
        <end position="595"/>
    </location>
</feature>
<evidence type="ECO:0000256" key="1">
    <source>
        <dbReference type="ARBA" id="ARBA00022801"/>
    </source>
</evidence>
<dbReference type="PANTHER" id="PTHR42776:SF27">
    <property type="entry name" value="DIPEPTIDYL PEPTIDASE FAMILY MEMBER 6"/>
    <property type="match status" value="1"/>
</dbReference>
<sequence>MIQFEKMNTKHFLQNLTVSDFAISPNEKQMVLSTNFNGYFNLWGMDLEKKFPYQMTFHNQTSDFIKYSKTGEFLLVGFDKDGDENSQIYAISPEGGSLVPIRYKEGERHFYAHLTEDGRHLYYSTTAGNSTYLNSLVYDIKSEEEKSLIEGSDAPTFIATVSPEEKSFVYIKQFGNTHSLAYVQIDGEEVLLTPLTDKQHTVSDVVYTSEMEIYFLTDYDEDFSYLAKFDIQSKQFTKLLQLEKDNFTSIYYSKEEHALYIVGSYGVEDRLYRYTIVDGKNEKLETPVDIIEKMVIMPSGHLYLLGKSATKPNNIFVSKEMGSSWLEVTHYRVPGVREEDLVEPEVLRYPSFDGLEIEALLFKAKEENSNGHVILWPHGGPQSIERKSFRPMFQFLVTQGYSIFAPNFRGSSNYGLDFKKKVEGDWGHGPRLDNTAGIDWLIEKGYANRDKMLLLGGSYGGYMALLLHGRHADYFKAVVDIFGPSNLFSFIESVPDFWAPYMKQWIGDPEKDKERLTADSPITYLDGMTKPMLVIQGANDPRVVQKESDQIVAALKDKGREVEYIVLEDEGHGFTKKANEIYVYEKILEFFNTHIDL</sequence>
<dbReference type="SUPFAM" id="SSF53474">
    <property type="entry name" value="alpha/beta-Hydrolases"/>
    <property type="match status" value="1"/>
</dbReference>
<proteinExistence type="predicted"/>
<comment type="caution">
    <text evidence="3">The sequence shown here is derived from an EMBL/GenBank/DDBJ whole genome shotgun (WGS) entry which is preliminary data.</text>
</comment>
<dbReference type="Pfam" id="PF00326">
    <property type="entry name" value="Peptidase_S9"/>
    <property type="match status" value="1"/>
</dbReference>
<dbReference type="Proteomes" id="UP000317944">
    <property type="component" value="Unassembled WGS sequence"/>
</dbReference>
<dbReference type="InterPro" id="IPR001375">
    <property type="entry name" value="Peptidase_S9_cat"/>
</dbReference>
<name>A0A544U4D3_LYSSH</name>